<feature type="compositionally biased region" description="Low complexity" evidence="5">
    <location>
        <begin position="396"/>
        <end position="413"/>
    </location>
</feature>
<accession>A0A8J5C892</accession>
<comment type="similarity">
    <text evidence="1">Belongs to the ABC transporter superfamily. ABCB family. Multidrug resistance exporter (TC 3.A.1.201) subfamily.</text>
</comment>
<dbReference type="Gene3D" id="3.40.50.300">
    <property type="entry name" value="P-loop containing nucleotide triphosphate hydrolases"/>
    <property type="match status" value="2"/>
</dbReference>
<feature type="compositionally biased region" description="Low complexity" evidence="5">
    <location>
        <begin position="217"/>
        <end position="229"/>
    </location>
</feature>
<feature type="compositionally biased region" description="Low complexity" evidence="5">
    <location>
        <begin position="197"/>
        <end position="209"/>
    </location>
</feature>
<dbReference type="SUPFAM" id="SSF52540">
    <property type="entry name" value="P-loop containing nucleoside triphosphate hydrolases"/>
    <property type="match status" value="2"/>
</dbReference>
<protein>
    <submittedName>
        <fullName evidence="6">Uncharacterized protein</fullName>
    </submittedName>
</protein>
<dbReference type="EMBL" id="JACMSC010000019">
    <property type="protein sequence ID" value="KAG6474687.1"/>
    <property type="molecule type" value="Genomic_DNA"/>
</dbReference>
<keyword evidence="4" id="KW-0325">Glycoprotein</keyword>
<evidence type="ECO:0000313" key="7">
    <source>
        <dbReference type="Proteomes" id="UP000734854"/>
    </source>
</evidence>
<dbReference type="PANTHER" id="PTHR45136">
    <property type="entry name" value="ABC TRANSPORTER DOMAIN-CONTAINING PROTEIN"/>
    <property type="match status" value="1"/>
</dbReference>
<dbReference type="Proteomes" id="UP000734854">
    <property type="component" value="Unassembled WGS sequence"/>
</dbReference>
<evidence type="ECO:0000313" key="6">
    <source>
        <dbReference type="EMBL" id="KAG6474687.1"/>
    </source>
</evidence>
<reference evidence="6 7" key="1">
    <citation type="submission" date="2020-08" db="EMBL/GenBank/DDBJ databases">
        <title>Plant Genome Project.</title>
        <authorList>
            <person name="Zhang R.-G."/>
        </authorList>
    </citation>
    <scope>NUCLEOTIDE SEQUENCE [LARGE SCALE GENOMIC DNA]</scope>
    <source>
        <tissue evidence="6">Rhizome</tissue>
    </source>
</reference>
<dbReference type="PANTHER" id="PTHR45136:SF2">
    <property type="entry name" value="ABC TRANSPORTER DOMAIN-CONTAINING PROTEIN"/>
    <property type="match status" value="1"/>
</dbReference>
<evidence type="ECO:0000256" key="5">
    <source>
        <dbReference type="SAM" id="MobiDB-lite"/>
    </source>
</evidence>
<evidence type="ECO:0000256" key="4">
    <source>
        <dbReference type="ARBA" id="ARBA00023180"/>
    </source>
</evidence>
<dbReference type="AlphaFoldDB" id="A0A8J5C892"/>
<dbReference type="InterPro" id="IPR027417">
    <property type="entry name" value="P-loop_NTPase"/>
</dbReference>
<keyword evidence="2" id="KW-0813">Transport</keyword>
<comment type="caution">
    <text evidence="6">The sequence shown here is derived from an EMBL/GenBank/DDBJ whole genome shotgun (WGS) entry which is preliminary data.</text>
</comment>
<feature type="region of interest" description="Disordered" evidence="5">
    <location>
        <begin position="60"/>
        <end position="84"/>
    </location>
</feature>
<sequence>MLLLPPPIAQPRRRSLLRGGVGGGPLEADEGGVEAVDYVIMRADVAVLHDCDDIGVMDGGEAVGDDDGGASAADGGERLHSSDSSCSVNYSERNCGFFFVLVCAGGRKTNAYVRRPETENHHLQSVAKVAQDPPARQGHQHRVERIVQEALDLASVGRTAIVITHRLSTISHADVIAVVQDGRVMEIGSHDNLIDLPTASTPPSSASSPHLREGETSSGAAQFGGSSSSMRRRFSPLPALTDTVGQRERDPASLTRTPSAPVYARFTNDANDVGSLVGDRMPLIIQTASPPSSFYARAILLKRLSSKAIKSRIESSKLAADETSTRVHQRPERGIREALRRLGMQLSGSQKQRIAIERAILKDPAILLGQPVGEGGADGSGAADGRADQRPAWWQRTASAPSATATSSPSSTRAPERDPRLPRVQGAYLRWPSL</sequence>
<evidence type="ECO:0000256" key="3">
    <source>
        <dbReference type="ARBA" id="ARBA00022737"/>
    </source>
</evidence>
<keyword evidence="3" id="KW-0677">Repeat</keyword>
<feature type="region of interest" description="Disordered" evidence="5">
    <location>
        <begin position="371"/>
        <end position="426"/>
    </location>
</feature>
<gene>
    <name evidence="6" type="ORF">ZIOFF_068625</name>
</gene>
<proteinExistence type="inferred from homology"/>
<organism evidence="6 7">
    <name type="scientific">Zingiber officinale</name>
    <name type="common">Ginger</name>
    <name type="synonym">Amomum zingiber</name>
    <dbReference type="NCBI Taxonomy" id="94328"/>
    <lineage>
        <taxon>Eukaryota</taxon>
        <taxon>Viridiplantae</taxon>
        <taxon>Streptophyta</taxon>
        <taxon>Embryophyta</taxon>
        <taxon>Tracheophyta</taxon>
        <taxon>Spermatophyta</taxon>
        <taxon>Magnoliopsida</taxon>
        <taxon>Liliopsida</taxon>
        <taxon>Zingiberales</taxon>
        <taxon>Zingiberaceae</taxon>
        <taxon>Zingiber</taxon>
    </lineage>
</organism>
<feature type="region of interest" description="Disordered" evidence="5">
    <location>
        <begin position="193"/>
        <end position="260"/>
    </location>
</feature>
<evidence type="ECO:0000256" key="2">
    <source>
        <dbReference type="ARBA" id="ARBA00022448"/>
    </source>
</evidence>
<evidence type="ECO:0000256" key="1">
    <source>
        <dbReference type="ARBA" id="ARBA00007577"/>
    </source>
</evidence>
<keyword evidence="7" id="KW-1185">Reference proteome</keyword>
<name>A0A8J5C892_ZINOF</name>